<feature type="transmembrane region" description="Helical" evidence="1">
    <location>
        <begin position="177"/>
        <end position="199"/>
    </location>
</feature>
<sequence length="295" mass="32993">MSDVTLLTANLVVVVLESFLYGIYAIMASCALYFMVSRHRGRLSGTSWFSRSNLLSPVALGALALFITVTIHWLLNVSRIFVAFHHWDDGPGPRIFYSNFSHITEVLKYGFLVASFIIGDSLLIHRLWVVSGFRPGIIVFPIITLVGLLTFGVGLTYQLSTYTPNDSMFQAAYRRWTTGVCICCLCTAAYTTVCIWYKLWSVSRALESFGVTSLTTIVRIFTDSAALFATLSLFHLVSYQCGSNIQFIVLDCMPVVVGISNLLVQIRLHWDLTQEHAASMPFVTPQLKKFPSILM</sequence>
<keyword evidence="1" id="KW-0472">Membrane</keyword>
<evidence type="ECO:0000313" key="3">
    <source>
        <dbReference type="Proteomes" id="UP000620124"/>
    </source>
</evidence>
<protein>
    <submittedName>
        <fullName evidence="2">Uncharacterized protein</fullName>
    </submittedName>
</protein>
<feature type="transmembrane region" description="Helical" evidence="1">
    <location>
        <begin position="54"/>
        <end position="75"/>
    </location>
</feature>
<comment type="caution">
    <text evidence="2">The sequence shown here is derived from an EMBL/GenBank/DDBJ whole genome shotgun (WGS) entry which is preliminary data.</text>
</comment>
<proteinExistence type="predicted"/>
<feature type="transmembrane region" description="Helical" evidence="1">
    <location>
        <begin position="220"/>
        <end position="239"/>
    </location>
</feature>
<keyword evidence="3" id="KW-1185">Reference proteome</keyword>
<dbReference type="OrthoDB" id="2756618at2759"/>
<feature type="transmembrane region" description="Helical" evidence="1">
    <location>
        <begin position="136"/>
        <end position="157"/>
    </location>
</feature>
<accession>A0A8H6XT32</accession>
<dbReference type="AlphaFoldDB" id="A0A8H6XT32"/>
<evidence type="ECO:0000313" key="2">
    <source>
        <dbReference type="EMBL" id="KAF7345815.1"/>
    </source>
</evidence>
<name>A0A8H6XT32_9AGAR</name>
<gene>
    <name evidence="2" type="ORF">MVEN_01602900</name>
</gene>
<keyword evidence="1" id="KW-0812">Transmembrane</keyword>
<feature type="transmembrane region" description="Helical" evidence="1">
    <location>
        <begin position="106"/>
        <end position="124"/>
    </location>
</feature>
<feature type="transmembrane region" description="Helical" evidence="1">
    <location>
        <begin position="12"/>
        <end position="34"/>
    </location>
</feature>
<dbReference type="EMBL" id="JACAZI010000013">
    <property type="protein sequence ID" value="KAF7345815.1"/>
    <property type="molecule type" value="Genomic_DNA"/>
</dbReference>
<reference evidence="2" key="1">
    <citation type="submission" date="2020-05" db="EMBL/GenBank/DDBJ databases">
        <title>Mycena genomes resolve the evolution of fungal bioluminescence.</title>
        <authorList>
            <person name="Tsai I.J."/>
        </authorList>
    </citation>
    <scope>NUCLEOTIDE SEQUENCE</scope>
    <source>
        <strain evidence="2">CCC161011</strain>
    </source>
</reference>
<organism evidence="2 3">
    <name type="scientific">Mycena venus</name>
    <dbReference type="NCBI Taxonomy" id="2733690"/>
    <lineage>
        <taxon>Eukaryota</taxon>
        <taxon>Fungi</taxon>
        <taxon>Dikarya</taxon>
        <taxon>Basidiomycota</taxon>
        <taxon>Agaricomycotina</taxon>
        <taxon>Agaricomycetes</taxon>
        <taxon>Agaricomycetidae</taxon>
        <taxon>Agaricales</taxon>
        <taxon>Marasmiineae</taxon>
        <taxon>Mycenaceae</taxon>
        <taxon>Mycena</taxon>
    </lineage>
</organism>
<dbReference type="Proteomes" id="UP000620124">
    <property type="component" value="Unassembled WGS sequence"/>
</dbReference>
<evidence type="ECO:0000256" key="1">
    <source>
        <dbReference type="SAM" id="Phobius"/>
    </source>
</evidence>
<keyword evidence="1" id="KW-1133">Transmembrane helix</keyword>